<keyword evidence="9" id="KW-1185">Reference proteome</keyword>
<accession>A0A220VFM6</accession>
<protein>
    <recommendedName>
        <fullName evidence="7">EamA domain-containing protein</fullName>
    </recommendedName>
</protein>
<dbReference type="Proteomes" id="UP000242175">
    <property type="component" value="Chromosome small"/>
</dbReference>
<reference evidence="8 9" key="1">
    <citation type="journal article" date="2016" name="Int. J. Syst. Evol. Microbiol.">
        <title>Paraphotobacterium marinum gen. nov., sp. nov., a member of the family Vibrionaceae, isolated from surface seawater.</title>
        <authorList>
            <person name="Huang Z."/>
            <person name="Dong C."/>
            <person name="Shao Z."/>
        </authorList>
    </citation>
    <scope>NUCLEOTIDE SEQUENCE [LARGE SCALE GENOMIC DNA]</scope>
    <source>
        <strain evidence="8 9">NSCS20N07D</strain>
    </source>
</reference>
<dbReference type="GO" id="GO:0005886">
    <property type="term" value="C:plasma membrane"/>
    <property type="evidence" value="ECO:0007669"/>
    <property type="project" value="UniProtKB-SubCell"/>
</dbReference>
<feature type="transmembrane region" description="Helical" evidence="6">
    <location>
        <begin position="43"/>
        <end position="64"/>
    </location>
</feature>
<organism evidence="8 9">
    <name type="scientific">Paraphotobacterium marinum</name>
    <dbReference type="NCBI Taxonomy" id="1755811"/>
    <lineage>
        <taxon>Bacteria</taxon>
        <taxon>Pseudomonadati</taxon>
        <taxon>Pseudomonadota</taxon>
        <taxon>Gammaproteobacteria</taxon>
        <taxon>Vibrionales</taxon>
        <taxon>Vibrionaceae</taxon>
        <taxon>Paraphotobacterium</taxon>
    </lineage>
</organism>
<dbReference type="PANTHER" id="PTHR32322">
    <property type="entry name" value="INNER MEMBRANE TRANSPORTER"/>
    <property type="match status" value="1"/>
</dbReference>
<evidence type="ECO:0000313" key="8">
    <source>
        <dbReference type="EMBL" id="ASK79165.1"/>
    </source>
</evidence>
<dbReference type="EMBL" id="CP022356">
    <property type="protein sequence ID" value="ASK79165.1"/>
    <property type="molecule type" value="Genomic_DNA"/>
</dbReference>
<gene>
    <name evidence="8" type="ORF">CF386_08835</name>
</gene>
<keyword evidence="3 6" id="KW-0812">Transmembrane</keyword>
<feature type="transmembrane region" description="Helical" evidence="6">
    <location>
        <begin position="143"/>
        <end position="160"/>
    </location>
</feature>
<proteinExistence type="predicted"/>
<evidence type="ECO:0000313" key="9">
    <source>
        <dbReference type="Proteomes" id="UP000242175"/>
    </source>
</evidence>
<feature type="domain" description="EamA" evidence="7">
    <location>
        <begin position="74"/>
        <end position="208"/>
    </location>
</feature>
<dbReference type="InterPro" id="IPR000620">
    <property type="entry name" value="EamA_dom"/>
</dbReference>
<keyword evidence="5 6" id="KW-0472">Membrane</keyword>
<dbReference type="SUPFAM" id="SSF103481">
    <property type="entry name" value="Multidrug resistance efflux transporter EmrE"/>
    <property type="match status" value="1"/>
</dbReference>
<keyword evidence="2" id="KW-1003">Cell membrane</keyword>
<evidence type="ECO:0000259" key="7">
    <source>
        <dbReference type="Pfam" id="PF00892"/>
    </source>
</evidence>
<evidence type="ECO:0000256" key="2">
    <source>
        <dbReference type="ARBA" id="ARBA00022475"/>
    </source>
</evidence>
<evidence type="ECO:0000256" key="5">
    <source>
        <dbReference type="ARBA" id="ARBA00023136"/>
    </source>
</evidence>
<feature type="transmembrane region" description="Helical" evidence="6">
    <location>
        <begin position="76"/>
        <end position="93"/>
    </location>
</feature>
<feature type="transmembrane region" description="Helical" evidence="6">
    <location>
        <begin position="194"/>
        <end position="214"/>
    </location>
</feature>
<dbReference type="InterPro" id="IPR050638">
    <property type="entry name" value="AA-Vitamin_Transporters"/>
</dbReference>
<dbReference type="Pfam" id="PF00892">
    <property type="entry name" value="EamA"/>
    <property type="match status" value="1"/>
</dbReference>
<dbReference type="InterPro" id="IPR037185">
    <property type="entry name" value="EmrE-like"/>
</dbReference>
<keyword evidence="4 6" id="KW-1133">Transmembrane helix</keyword>
<dbReference type="KEGG" id="pmai:CF386_08835"/>
<evidence type="ECO:0000256" key="4">
    <source>
        <dbReference type="ARBA" id="ARBA00022989"/>
    </source>
</evidence>
<evidence type="ECO:0000256" key="1">
    <source>
        <dbReference type="ARBA" id="ARBA00004651"/>
    </source>
</evidence>
<dbReference type="PANTHER" id="PTHR32322:SF18">
    <property type="entry name" value="S-ADENOSYLMETHIONINE_S-ADENOSYLHOMOCYSTEINE TRANSPORTER"/>
    <property type="match status" value="1"/>
</dbReference>
<comment type="subcellular location">
    <subcellularLocation>
        <location evidence="1">Cell membrane</location>
        <topology evidence="1">Multi-pass membrane protein</topology>
    </subcellularLocation>
</comment>
<feature type="transmembrane region" description="Helical" evidence="6">
    <location>
        <begin position="105"/>
        <end position="123"/>
    </location>
</feature>
<evidence type="ECO:0000256" key="6">
    <source>
        <dbReference type="SAM" id="Phobius"/>
    </source>
</evidence>
<dbReference type="AlphaFoldDB" id="A0A220VFM6"/>
<sequence>MIIKEKNNLSALRKNIGAYFVLGIIGITGLNGSILYRTKISKIQGIGMLISFIGVAIVLCKGSLENIIHLKFTSGDLIMLGGLLCWTIYNVCIHKYVKDSTTVQTTTYTMIFGTLGLMIVAFFTNDHLYNIFEGQSPKIISDLFYIGTIGTVLPQLFWINGTKKIGAHHISIYFNFMPVFTVFITIISGHFPNILVLLGIGVVILGVLTSRGAIKLPRRYKLSRCM</sequence>
<feature type="transmembrane region" description="Helical" evidence="6">
    <location>
        <begin position="172"/>
        <end position="188"/>
    </location>
</feature>
<name>A0A220VFM6_9GAMM</name>
<feature type="transmembrane region" description="Helical" evidence="6">
    <location>
        <begin position="16"/>
        <end position="36"/>
    </location>
</feature>
<evidence type="ECO:0000256" key="3">
    <source>
        <dbReference type="ARBA" id="ARBA00022692"/>
    </source>
</evidence>